<dbReference type="Pfam" id="PF24513">
    <property type="entry name" value="DUF7593"/>
    <property type="match status" value="1"/>
</dbReference>
<keyword evidence="4" id="KW-1185">Reference proteome</keyword>
<organism evidence="3 4">
    <name type="scientific">Escovopsis weberi</name>
    <dbReference type="NCBI Taxonomy" id="150374"/>
    <lineage>
        <taxon>Eukaryota</taxon>
        <taxon>Fungi</taxon>
        <taxon>Dikarya</taxon>
        <taxon>Ascomycota</taxon>
        <taxon>Pezizomycotina</taxon>
        <taxon>Sordariomycetes</taxon>
        <taxon>Hypocreomycetidae</taxon>
        <taxon>Hypocreales</taxon>
        <taxon>Hypocreaceae</taxon>
        <taxon>Escovopsis</taxon>
    </lineage>
</organism>
<feature type="compositionally biased region" description="Basic and acidic residues" evidence="1">
    <location>
        <begin position="197"/>
        <end position="206"/>
    </location>
</feature>
<feature type="compositionally biased region" description="Polar residues" evidence="1">
    <location>
        <begin position="182"/>
        <end position="192"/>
    </location>
</feature>
<protein>
    <recommendedName>
        <fullName evidence="2">DUF7593 domain-containing protein</fullName>
    </recommendedName>
</protein>
<name>A0A0M8N219_ESCWE</name>
<feature type="region of interest" description="Disordered" evidence="1">
    <location>
        <begin position="160"/>
        <end position="223"/>
    </location>
</feature>
<evidence type="ECO:0000259" key="2">
    <source>
        <dbReference type="Pfam" id="PF24513"/>
    </source>
</evidence>
<dbReference type="Proteomes" id="UP000053831">
    <property type="component" value="Unassembled WGS sequence"/>
</dbReference>
<evidence type="ECO:0000256" key="1">
    <source>
        <dbReference type="SAM" id="MobiDB-lite"/>
    </source>
</evidence>
<feature type="domain" description="DUF7593" evidence="2">
    <location>
        <begin position="2"/>
        <end position="57"/>
    </location>
</feature>
<feature type="compositionally biased region" description="Low complexity" evidence="1">
    <location>
        <begin position="164"/>
        <end position="181"/>
    </location>
</feature>
<reference evidence="3 4" key="1">
    <citation type="submission" date="2015-07" db="EMBL/GenBank/DDBJ databases">
        <title>The genome of the fungus Escovopsis weberi, a specialized disease agent of ant agriculture.</title>
        <authorList>
            <person name="de Man T.J."/>
            <person name="Stajich J.E."/>
            <person name="Kubicek C.P."/>
            <person name="Chenthamara K."/>
            <person name="Atanasova L."/>
            <person name="Druzhinina I.S."/>
            <person name="Birnbaum S."/>
            <person name="Barribeau S.M."/>
            <person name="Teiling C."/>
            <person name="Suen G."/>
            <person name="Currie C."/>
            <person name="Gerardo N.M."/>
        </authorList>
    </citation>
    <scope>NUCLEOTIDE SEQUENCE [LARGE SCALE GENOMIC DNA]</scope>
</reference>
<dbReference type="OrthoDB" id="194358at2759"/>
<dbReference type="EMBL" id="LGSR01000022">
    <property type="protein sequence ID" value="KOS18330.1"/>
    <property type="molecule type" value="Genomic_DNA"/>
</dbReference>
<accession>A0A0M8N219</accession>
<dbReference type="AlphaFoldDB" id="A0A0M8N219"/>
<evidence type="ECO:0000313" key="3">
    <source>
        <dbReference type="EMBL" id="KOS18330.1"/>
    </source>
</evidence>
<feature type="compositionally biased region" description="Polar residues" evidence="1">
    <location>
        <begin position="210"/>
        <end position="223"/>
    </location>
</feature>
<gene>
    <name evidence="3" type="ORF">ESCO_002499</name>
</gene>
<comment type="caution">
    <text evidence="3">The sequence shown here is derived from an EMBL/GenBank/DDBJ whole genome shotgun (WGS) entry which is preliminary data.</text>
</comment>
<dbReference type="InterPro" id="IPR056015">
    <property type="entry name" value="DUF7593"/>
</dbReference>
<proteinExistence type="predicted"/>
<evidence type="ECO:0000313" key="4">
    <source>
        <dbReference type="Proteomes" id="UP000053831"/>
    </source>
</evidence>
<sequence>MWDLGRQLPDYYGEDPAAMTVWKKQDLKKLAWEKFDNTDIFFVKVSDLMSIVANTPHLQNIRLSVGYRELLESESQVSTFATSQKWRGDPDAHRYHGFAPRNKYYLNGEFVGEDLPVLSQTSKTPFPEVRVPRRGLVQVFPDDPEYSRICMEQGLSHLVKNRQSSPYSSSTEMGSSPTSQSMSLQARATMNGMNGHLEPDLAKEEAASINGGSSLNGINSPSF</sequence>
<dbReference type="STRING" id="150374.A0A0M8N219"/>